<organism evidence="6 7">
    <name type="scientific">Linnemannia schmuckeri</name>
    <dbReference type="NCBI Taxonomy" id="64567"/>
    <lineage>
        <taxon>Eukaryota</taxon>
        <taxon>Fungi</taxon>
        <taxon>Fungi incertae sedis</taxon>
        <taxon>Mucoromycota</taxon>
        <taxon>Mortierellomycotina</taxon>
        <taxon>Mortierellomycetes</taxon>
        <taxon>Mortierellales</taxon>
        <taxon>Mortierellaceae</taxon>
        <taxon>Linnemannia</taxon>
    </lineage>
</organism>
<dbReference type="InterPro" id="IPR036291">
    <property type="entry name" value="NAD(P)-bd_dom_sf"/>
</dbReference>
<evidence type="ECO:0000313" key="7">
    <source>
        <dbReference type="Proteomes" id="UP000748756"/>
    </source>
</evidence>
<dbReference type="Gene3D" id="3.40.50.720">
    <property type="entry name" value="NAD(P)-binding Rossmann-like Domain"/>
    <property type="match status" value="1"/>
</dbReference>
<dbReference type="GO" id="GO:0046872">
    <property type="term" value="F:metal ion binding"/>
    <property type="evidence" value="ECO:0007669"/>
    <property type="project" value="UniProtKB-KW"/>
</dbReference>
<evidence type="ECO:0000313" key="6">
    <source>
        <dbReference type="EMBL" id="KAF9148207.1"/>
    </source>
</evidence>
<feature type="domain" description="Enoyl reductase (ER)" evidence="5">
    <location>
        <begin position="19"/>
        <end position="354"/>
    </location>
</feature>
<dbReference type="CDD" id="cd05283">
    <property type="entry name" value="CAD1"/>
    <property type="match status" value="1"/>
</dbReference>
<dbReference type="FunFam" id="3.40.50.720:FF:000022">
    <property type="entry name" value="Cinnamyl alcohol dehydrogenase"/>
    <property type="match status" value="1"/>
</dbReference>
<dbReference type="Pfam" id="PF08240">
    <property type="entry name" value="ADH_N"/>
    <property type="match status" value="1"/>
</dbReference>
<evidence type="ECO:0000256" key="3">
    <source>
        <dbReference type="ARBA" id="ARBA00022833"/>
    </source>
</evidence>
<evidence type="ECO:0000256" key="4">
    <source>
        <dbReference type="ARBA" id="ARBA00023002"/>
    </source>
</evidence>
<evidence type="ECO:0000259" key="5">
    <source>
        <dbReference type="SMART" id="SM00829"/>
    </source>
</evidence>
<dbReference type="SMART" id="SM00829">
    <property type="entry name" value="PKS_ER"/>
    <property type="match status" value="1"/>
</dbReference>
<dbReference type="InterPro" id="IPR047109">
    <property type="entry name" value="CAD-like"/>
</dbReference>
<keyword evidence="3" id="KW-0862">Zinc</keyword>
<dbReference type="SUPFAM" id="SSF50129">
    <property type="entry name" value="GroES-like"/>
    <property type="match status" value="1"/>
</dbReference>
<protein>
    <recommendedName>
        <fullName evidence="5">Enoyl reductase (ER) domain-containing protein</fullName>
    </recommendedName>
</protein>
<dbReference type="Pfam" id="PF00107">
    <property type="entry name" value="ADH_zinc_N"/>
    <property type="match status" value="1"/>
</dbReference>
<sequence>MTVINTIVEDTTTTFTGWATTGALPLKQFSYHPRPLGSKDIEVEVTHCGICGSDISTLTGGWGALPGPCITGHEVVGTVVAAGPQSLHQNGSLVGVGGLVNSCGDCKDCNNGFQQLCAMKTFIFNDVYHDGSNAVPQGGFADRVRVSSEFAYKIPSEISPAEAAPLLCAGITTYTPLKHFGAGPGKRVGVMGIGGLGHLAIQWAAAFKADEVVAISTSDSKREEAKKLGATKFVNSRNEEERKATRHSLDILLVTSNDKDANWAELIDYVANHGTLVFLALPEVATVAVPPSALLMRHISIAGSLTGGREITQEMLEFAAEHNVRPWITTMPMSDANAAVKVTIEGRPRYRVVMETEAAARLQKH</sequence>
<dbReference type="SUPFAM" id="SSF51735">
    <property type="entry name" value="NAD(P)-binding Rossmann-fold domains"/>
    <property type="match status" value="1"/>
</dbReference>
<keyword evidence="2" id="KW-0479">Metal-binding</keyword>
<dbReference type="InterPro" id="IPR020843">
    <property type="entry name" value="ER"/>
</dbReference>
<dbReference type="GO" id="GO:0016616">
    <property type="term" value="F:oxidoreductase activity, acting on the CH-OH group of donors, NAD or NADP as acceptor"/>
    <property type="evidence" value="ECO:0007669"/>
    <property type="project" value="InterPro"/>
</dbReference>
<keyword evidence="4" id="KW-0560">Oxidoreductase</keyword>
<keyword evidence="7" id="KW-1185">Reference proteome</keyword>
<dbReference type="InterPro" id="IPR011032">
    <property type="entry name" value="GroES-like_sf"/>
</dbReference>
<dbReference type="PANTHER" id="PTHR42683">
    <property type="entry name" value="ALDEHYDE REDUCTASE"/>
    <property type="match status" value="1"/>
</dbReference>
<dbReference type="InterPro" id="IPR013154">
    <property type="entry name" value="ADH-like_N"/>
</dbReference>
<dbReference type="InterPro" id="IPR013149">
    <property type="entry name" value="ADH-like_C"/>
</dbReference>
<reference evidence="6" key="1">
    <citation type="journal article" date="2020" name="Fungal Divers.">
        <title>Resolving the Mortierellaceae phylogeny through synthesis of multi-gene phylogenetics and phylogenomics.</title>
        <authorList>
            <person name="Vandepol N."/>
            <person name="Liber J."/>
            <person name="Desiro A."/>
            <person name="Na H."/>
            <person name="Kennedy M."/>
            <person name="Barry K."/>
            <person name="Grigoriev I.V."/>
            <person name="Miller A.N."/>
            <person name="O'Donnell K."/>
            <person name="Stajich J.E."/>
            <person name="Bonito G."/>
        </authorList>
    </citation>
    <scope>NUCLEOTIDE SEQUENCE</scope>
    <source>
        <strain evidence="6">NRRL 6426</strain>
    </source>
</reference>
<comment type="caution">
    <text evidence="6">The sequence shown here is derived from an EMBL/GenBank/DDBJ whole genome shotgun (WGS) entry which is preliminary data.</text>
</comment>
<accession>A0A9P5V9B6</accession>
<proteinExistence type="predicted"/>
<dbReference type="AlphaFoldDB" id="A0A9P5V9B6"/>
<evidence type="ECO:0000256" key="1">
    <source>
        <dbReference type="ARBA" id="ARBA00001947"/>
    </source>
</evidence>
<dbReference type="Gene3D" id="3.90.180.10">
    <property type="entry name" value="Medium-chain alcohol dehydrogenases, catalytic domain"/>
    <property type="match status" value="1"/>
</dbReference>
<dbReference type="EMBL" id="JAAAUQ010000695">
    <property type="protein sequence ID" value="KAF9148207.1"/>
    <property type="molecule type" value="Genomic_DNA"/>
</dbReference>
<comment type="cofactor">
    <cofactor evidence="1">
        <name>Zn(2+)</name>
        <dbReference type="ChEBI" id="CHEBI:29105"/>
    </cofactor>
</comment>
<dbReference type="OrthoDB" id="1879366at2759"/>
<dbReference type="Proteomes" id="UP000748756">
    <property type="component" value="Unassembled WGS sequence"/>
</dbReference>
<gene>
    <name evidence="6" type="ORF">BG015_010069</name>
</gene>
<name>A0A9P5V9B6_9FUNG</name>
<evidence type="ECO:0000256" key="2">
    <source>
        <dbReference type="ARBA" id="ARBA00022723"/>
    </source>
</evidence>